<proteinExistence type="predicted"/>
<accession>A0A4C1VBB6</accession>
<dbReference type="OrthoDB" id="6616165at2759"/>
<evidence type="ECO:0000313" key="3">
    <source>
        <dbReference type="Proteomes" id="UP000299102"/>
    </source>
</evidence>
<comment type="caution">
    <text evidence="2">The sequence shown here is derived from an EMBL/GenBank/DDBJ whole genome shotgun (WGS) entry which is preliminary data.</text>
</comment>
<reference evidence="2 3" key="1">
    <citation type="journal article" date="2019" name="Commun. Biol.">
        <title>The bagworm genome reveals a unique fibroin gene that provides high tensile strength.</title>
        <authorList>
            <person name="Kono N."/>
            <person name="Nakamura H."/>
            <person name="Ohtoshi R."/>
            <person name="Tomita M."/>
            <person name="Numata K."/>
            <person name="Arakawa K."/>
        </authorList>
    </citation>
    <scope>NUCLEOTIDE SEQUENCE [LARGE SCALE GENOMIC DNA]</scope>
</reference>
<gene>
    <name evidence="2" type="ORF">EVAR_4305_1</name>
</gene>
<evidence type="ECO:0000313" key="2">
    <source>
        <dbReference type="EMBL" id="GBP36161.1"/>
    </source>
</evidence>
<organism evidence="2 3">
    <name type="scientific">Eumeta variegata</name>
    <name type="common">Bagworm moth</name>
    <name type="synonym">Eumeta japonica</name>
    <dbReference type="NCBI Taxonomy" id="151549"/>
    <lineage>
        <taxon>Eukaryota</taxon>
        <taxon>Metazoa</taxon>
        <taxon>Ecdysozoa</taxon>
        <taxon>Arthropoda</taxon>
        <taxon>Hexapoda</taxon>
        <taxon>Insecta</taxon>
        <taxon>Pterygota</taxon>
        <taxon>Neoptera</taxon>
        <taxon>Endopterygota</taxon>
        <taxon>Lepidoptera</taxon>
        <taxon>Glossata</taxon>
        <taxon>Ditrysia</taxon>
        <taxon>Tineoidea</taxon>
        <taxon>Psychidae</taxon>
        <taxon>Oiketicinae</taxon>
        <taxon>Eumeta</taxon>
    </lineage>
</organism>
<dbReference type="AlphaFoldDB" id="A0A4C1VBB6"/>
<protein>
    <submittedName>
        <fullName evidence="2">Uncharacterized protein</fullName>
    </submittedName>
</protein>
<sequence length="235" mass="26111">MGGNDHLLSVGPQARLPLENDKIKLLPSKLLSRALSAATESRNSPPLRLPCSSAERSLNVYVYGTTVRSSHGSRRAAPKSDEYDTVSINETDSSMQRQENERNGTENVTDPFVAPPPKRNKKKNKEDDIGVELINVLNKNVELKKAEEDEGWFGNPLIRPAARVRHRLARCVWSGPSGPTYFAVLLPLSIERRRRRRGPDDIGERAAVAVTLPLRNVTQDETVQEIALGGKCRIE</sequence>
<feature type="region of interest" description="Disordered" evidence="1">
    <location>
        <begin position="68"/>
        <end position="126"/>
    </location>
</feature>
<dbReference type="EMBL" id="BGZK01000315">
    <property type="protein sequence ID" value="GBP36161.1"/>
    <property type="molecule type" value="Genomic_DNA"/>
</dbReference>
<keyword evidence="3" id="KW-1185">Reference proteome</keyword>
<name>A0A4C1VBB6_EUMVA</name>
<evidence type="ECO:0000256" key="1">
    <source>
        <dbReference type="SAM" id="MobiDB-lite"/>
    </source>
</evidence>
<dbReference type="Proteomes" id="UP000299102">
    <property type="component" value="Unassembled WGS sequence"/>
</dbReference>
<feature type="compositionally biased region" description="Polar residues" evidence="1">
    <location>
        <begin position="86"/>
        <end position="97"/>
    </location>
</feature>